<gene>
    <name evidence="1" type="ORF">MA16_Dca022605</name>
</gene>
<sequence length="106" mass="12326">MTDKGKEPASEKGRSVETLWATRLALCGNWRHCPPMYNDFRSRCAASLISVERGIHPINLANIRHRRWLLLSGREWALIDKGVDSSNNHWKLPIRKMTFEDILKRT</sequence>
<accession>A0A2I0VBA2</accession>
<name>A0A2I0VBA2_9ASPA</name>
<organism evidence="1 2">
    <name type="scientific">Dendrobium catenatum</name>
    <dbReference type="NCBI Taxonomy" id="906689"/>
    <lineage>
        <taxon>Eukaryota</taxon>
        <taxon>Viridiplantae</taxon>
        <taxon>Streptophyta</taxon>
        <taxon>Embryophyta</taxon>
        <taxon>Tracheophyta</taxon>
        <taxon>Spermatophyta</taxon>
        <taxon>Magnoliopsida</taxon>
        <taxon>Liliopsida</taxon>
        <taxon>Asparagales</taxon>
        <taxon>Orchidaceae</taxon>
        <taxon>Epidendroideae</taxon>
        <taxon>Malaxideae</taxon>
        <taxon>Dendrobiinae</taxon>
        <taxon>Dendrobium</taxon>
    </lineage>
</organism>
<dbReference type="EMBL" id="KZ503897">
    <property type="protein sequence ID" value="PKU60691.1"/>
    <property type="molecule type" value="Genomic_DNA"/>
</dbReference>
<protein>
    <submittedName>
        <fullName evidence="1">Uncharacterized protein</fullName>
    </submittedName>
</protein>
<reference evidence="1 2" key="1">
    <citation type="journal article" date="2016" name="Sci. Rep.">
        <title>The Dendrobium catenatum Lindl. genome sequence provides insights into polysaccharide synthase, floral development and adaptive evolution.</title>
        <authorList>
            <person name="Zhang G.Q."/>
            <person name="Xu Q."/>
            <person name="Bian C."/>
            <person name="Tsai W.C."/>
            <person name="Yeh C.M."/>
            <person name="Liu K.W."/>
            <person name="Yoshida K."/>
            <person name="Zhang L.S."/>
            <person name="Chang S.B."/>
            <person name="Chen F."/>
            <person name="Shi Y."/>
            <person name="Su Y.Y."/>
            <person name="Zhang Y.Q."/>
            <person name="Chen L.J."/>
            <person name="Yin Y."/>
            <person name="Lin M."/>
            <person name="Huang H."/>
            <person name="Deng H."/>
            <person name="Wang Z.W."/>
            <person name="Zhu S.L."/>
            <person name="Zhao X."/>
            <person name="Deng C."/>
            <person name="Niu S.C."/>
            <person name="Huang J."/>
            <person name="Wang M."/>
            <person name="Liu G.H."/>
            <person name="Yang H.J."/>
            <person name="Xiao X.J."/>
            <person name="Hsiao Y.Y."/>
            <person name="Wu W.L."/>
            <person name="Chen Y.Y."/>
            <person name="Mitsuda N."/>
            <person name="Ohme-Takagi M."/>
            <person name="Luo Y.B."/>
            <person name="Van de Peer Y."/>
            <person name="Liu Z.J."/>
        </authorList>
    </citation>
    <scope>NUCLEOTIDE SEQUENCE [LARGE SCALE GENOMIC DNA]</scope>
    <source>
        <tissue evidence="1">The whole plant</tissue>
    </source>
</reference>
<dbReference type="Proteomes" id="UP000233837">
    <property type="component" value="Unassembled WGS sequence"/>
</dbReference>
<evidence type="ECO:0000313" key="2">
    <source>
        <dbReference type="Proteomes" id="UP000233837"/>
    </source>
</evidence>
<proteinExistence type="predicted"/>
<dbReference type="AlphaFoldDB" id="A0A2I0VBA2"/>
<keyword evidence="2" id="KW-1185">Reference proteome</keyword>
<reference evidence="1 2" key="2">
    <citation type="journal article" date="2017" name="Nature">
        <title>The Apostasia genome and the evolution of orchids.</title>
        <authorList>
            <person name="Zhang G.Q."/>
            <person name="Liu K.W."/>
            <person name="Li Z."/>
            <person name="Lohaus R."/>
            <person name="Hsiao Y.Y."/>
            <person name="Niu S.C."/>
            <person name="Wang J.Y."/>
            <person name="Lin Y.C."/>
            <person name="Xu Q."/>
            <person name="Chen L.J."/>
            <person name="Yoshida K."/>
            <person name="Fujiwara S."/>
            <person name="Wang Z.W."/>
            <person name="Zhang Y.Q."/>
            <person name="Mitsuda N."/>
            <person name="Wang M."/>
            <person name="Liu G.H."/>
            <person name="Pecoraro L."/>
            <person name="Huang H.X."/>
            <person name="Xiao X.J."/>
            <person name="Lin M."/>
            <person name="Wu X.Y."/>
            <person name="Wu W.L."/>
            <person name="Chen Y.Y."/>
            <person name="Chang S.B."/>
            <person name="Sakamoto S."/>
            <person name="Ohme-Takagi M."/>
            <person name="Yagi M."/>
            <person name="Zeng S.J."/>
            <person name="Shen C.Y."/>
            <person name="Yeh C.M."/>
            <person name="Luo Y.B."/>
            <person name="Tsai W.C."/>
            <person name="Van de Peer Y."/>
            <person name="Liu Z.J."/>
        </authorList>
    </citation>
    <scope>NUCLEOTIDE SEQUENCE [LARGE SCALE GENOMIC DNA]</scope>
    <source>
        <tissue evidence="1">The whole plant</tissue>
    </source>
</reference>
<evidence type="ECO:0000313" key="1">
    <source>
        <dbReference type="EMBL" id="PKU60691.1"/>
    </source>
</evidence>